<dbReference type="GO" id="GO:0043190">
    <property type="term" value="C:ATP-binding cassette (ABC) transporter complex"/>
    <property type="evidence" value="ECO:0007669"/>
    <property type="project" value="InterPro"/>
</dbReference>
<protein>
    <submittedName>
        <fullName evidence="4">Putative phosphonate ABC transporter periplasmic phosphonate-binding protein</fullName>
    </submittedName>
</protein>
<dbReference type="Pfam" id="PF12974">
    <property type="entry name" value="Phosphonate-bd"/>
    <property type="match status" value="1"/>
</dbReference>
<dbReference type="Gene3D" id="3.40.190.10">
    <property type="entry name" value="Periplasmic binding protein-like II"/>
    <property type="match status" value="2"/>
</dbReference>
<evidence type="ECO:0000256" key="3">
    <source>
        <dbReference type="SAM" id="SignalP"/>
    </source>
</evidence>
<feature type="chain" id="PRO_5013028306" evidence="3">
    <location>
        <begin position="24"/>
        <end position="282"/>
    </location>
</feature>
<evidence type="ECO:0000313" key="5">
    <source>
        <dbReference type="Proteomes" id="UP000194003"/>
    </source>
</evidence>
<evidence type="ECO:0000256" key="2">
    <source>
        <dbReference type="ARBA" id="ARBA00022729"/>
    </source>
</evidence>
<dbReference type="InterPro" id="IPR005770">
    <property type="entry name" value="PhnD"/>
</dbReference>
<comment type="caution">
    <text evidence="4">The sequence shown here is derived from an EMBL/GenBank/DDBJ whole genome shotgun (WGS) entry which is preliminary data.</text>
</comment>
<organism evidence="4 5">
    <name type="scientific">Magnetofaba australis IT-1</name>
    <dbReference type="NCBI Taxonomy" id="1434232"/>
    <lineage>
        <taxon>Bacteria</taxon>
        <taxon>Pseudomonadati</taxon>
        <taxon>Pseudomonadota</taxon>
        <taxon>Magnetococcia</taxon>
        <taxon>Magnetococcales</taxon>
        <taxon>Magnetococcaceae</taxon>
        <taxon>Magnetofaba</taxon>
    </lineage>
</organism>
<dbReference type="AlphaFoldDB" id="A0A1Y2K0F7"/>
<dbReference type="PANTHER" id="PTHR35841:SF1">
    <property type="entry name" value="PHOSPHONATES-BINDING PERIPLASMIC PROTEIN"/>
    <property type="match status" value="1"/>
</dbReference>
<sequence>MVMKPLFWLIAFILFAPASAWSAAQPQPLALQIHPFLPSLEIHRRFHPLSNFLSQTLNRPVRIRIATNYAEHIQSFGEGSAQLAYMGPAPYVKLTEQFGAFPILGQILVNDSPTFTGVIAVRANSALGALRDLRGARVAFGDVNSTMSHWLPRYLMTQEGLKRSDLADLAHVGNHMNVAFGLLAGEFDAGALKQSIFKQFQSRGLRALATTPAIPNHVFVAAQNLPEEDVSAIRAALQALDAPDKRFILQALKPSISGTHPAVDADFDELRHVLRTTAAAPW</sequence>
<dbReference type="PANTHER" id="PTHR35841">
    <property type="entry name" value="PHOSPHONATES-BINDING PERIPLASMIC PROTEIN"/>
    <property type="match status" value="1"/>
</dbReference>
<proteinExistence type="inferred from homology"/>
<dbReference type="Proteomes" id="UP000194003">
    <property type="component" value="Unassembled WGS sequence"/>
</dbReference>
<dbReference type="NCBIfam" id="TIGR01098">
    <property type="entry name" value="3A0109s03R"/>
    <property type="match status" value="1"/>
</dbReference>
<dbReference type="SUPFAM" id="SSF53850">
    <property type="entry name" value="Periplasmic binding protein-like II"/>
    <property type="match status" value="1"/>
</dbReference>
<reference evidence="4 5" key="1">
    <citation type="journal article" date="2016" name="BMC Genomics">
        <title>Combined genomic and structural analyses of a cultured magnetotactic bacterium reveals its niche adaptation to a dynamic environment.</title>
        <authorList>
            <person name="Araujo A.C."/>
            <person name="Morillo V."/>
            <person name="Cypriano J."/>
            <person name="Teixeira L.C."/>
            <person name="Leao P."/>
            <person name="Lyra S."/>
            <person name="Almeida L.G."/>
            <person name="Bazylinski D.A."/>
            <person name="Vasconcellos A.T."/>
            <person name="Abreu F."/>
            <person name="Lins U."/>
        </authorList>
    </citation>
    <scope>NUCLEOTIDE SEQUENCE [LARGE SCALE GENOMIC DNA]</scope>
    <source>
        <strain evidence="4 5">IT-1</strain>
    </source>
</reference>
<dbReference type="STRING" id="1434232.MAIT1_00689"/>
<evidence type="ECO:0000313" key="4">
    <source>
        <dbReference type="EMBL" id="OSM00223.1"/>
    </source>
</evidence>
<keyword evidence="2 3" id="KW-0732">Signal</keyword>
<dbReference type="EMBL" id="LVJN01000021">
    <property type="protein sequence ID" value="OSM00223.1"/>
    <property type="molecule type" value="Genomic_DNA"/>
</dbReference>
<keyword evidence="5" id="KW-1185">Reference proteome</keyword>
<comment type="similarity">
    <text evidence="1">Belongs to the phosphate/phosphite/phosphonate binding protein family.</text>
</comment>
<name>A0A1Y2K0F7_9PROT</name>
<accession>A0A1Y2K0F7</accession>
<feature type="signal peptide" evidence="3">
    <location>
        <begin position="1"/>
        <end position="23"/>
    </location>
</feature>
<gene>
    <name evidence="4" type="ORF">MAIT1_00689</name>
</gene>
<dbReference type="OrthoDB" id="9802896at2"/>
<evidence type="ECO:0000256" key="1">
    <source>
        <dbReference type="ARBA" id="ARBA00007162"/>
    </source>
</evidence>
<dbReference type="GO" id="GO:0055085">
    <property type="term" value="P:transmembrane transport"/>
    <property type="evidence" value="ECO:0007669"/>
    <property type="project" value="InterPro"/>
</dbReference>